<dbReference type="InterPro" id="IPR000688">
    <property type="entry name" value="HypA/HybF"/>
</dbReference>
<evidence type="ECO:0000256" key="3">
    <source>
        <dbReference type="ARBA" id="ARBA00022833"/>
    </source>
</evidence>
<feature type="binding site" evidence="4">
    <location>
        <position position="2"/>
    </location>
    <ligand>
        <name>Ni(2+)</name>
        <dbReference type="ChEBI" id="CHEBI:49786"/>
    </ligand>
</feature>
<accession>A0ABR7GI14</accession>
<evidence type="ECO:0000313" key="6">
    <source>
        <dbReference type="Proteomes" id="UP000643810"/>
    </source>
</evidence>
<keyword evidence="6" id="KW-1185">Reference proteome</keyword>
<reference evidence="5 6" key="1">
    <citation type="submission" date="2020-08" db="EMBL/GenBank/DDBJ databases">
        <title>Genome public.</title>
        <authorList>
            <person name="Liu C."/>
            <person name="Sun Q."/>
        </authorList>
    </citation>
    <scope>NUCLEOTIDE SEQUENCE [LARGE SCALE GENOMIC DNA]</scope>
    <source>
        <strain evidence="5 6">NSJ-9</strain>
    </source>
</reference>
<dbReference type="Pfam" id="PF01155">
    <property type="entry name" value="HypA"/>
    <property type="match status" value="1"/>
</dbReference>
<comment type="function">
    <text evidence="4">Involved in the maturation of [NiFe] hydrogenases. Required for nickel insertion into the metal center of the hydrogenase.</text>
</comment>
<evidence type="ECO:0000256" key="4">
    <source>
        <dbReference type="HAMAP-Rule" id="MF_00213"/>
    </source>
</evidence>
<sequence>MHELGIVFHIAKKVESLAVENHVNHVAKVVLEIGEVSTVIPSYLEDCWKWKCTKSEILKDCQLEVEMIPAVTFCEDCEKTYGTVEHGKICPYCGSEHTYLVQGNEHAIREIVVYDEDCEENADAEAESEALEEIAHEDNGAMPIADETVAE</sequence>
<organism evidence="5 6">
    <name type="scientific">Roseburia lenta</name>
    <dbReference type="NCBI Taxonomy" id="2763061"/>
    <lineage>
        <taxon>Bacteria</taxon>
        <taxon>Bacillati</taxon>
        <taxon>Bacillota</taxon>
        <taxon>Clostridia</taxon>
        <taxon>Lachnospirales</taxon>
        <taxon>Lachnospiraceae</taxon>
        <taxon>Roseburia</taxon>
    </lineage>
</organism>
<name>A0ABR7GI14_9FIRM</name>
<comment type="caution">
    <text evidence="5">The sequence shown here is derived from an EMBL/GenBank/DDBJ whole genome shotgun (WGS) entry which is preliminary data.</text>
</comment>
<feature type="binding site" evidence="4">
    <location>
        <position position="90"/>
    </location>
    <ligand>
        <name>Zn(2+)</name>
        <dbReference type="ChEBI" id="CHEBI:29105"/>
    </ligand>
</feature>
<keyword evidence="1 4" id="KW-0533">Nickel</keyword>
<keyword evidence="3 4" id="KW-0862">Zinc</keyword>
<feature type="binding site" evidence="4">
    <location>
        <position position="77"/>
    </location>
    <ligand>
        <name>Zn(2+)</name>
        <dbReference type="ChEBI" id="CHEBI:29105"/>
    </ligand>
</feature>
<proteinExistence type="inferred from homology"/>
<protein>
    <recommendedName>
        <fullName evidence="4">Hydrogenase maturation factor HypA</fullName>
    </recommendedName>
</protein>
<evidence type="ECO:0000256" key="2">
    <source>
        <dbReference type="ARBA" id="ARBA00022723"/>
    </source>
</evidence>
<gene>
    <name evidence="4" type="primary">hypA</name>
    <name evidence="5" type="ORF">H8R94_10040</name>
</gene>
<comment type="similarity">
    <text evidence="4">Belongs to the HypA/HybF family.</text>
</comment>
<dbReference type="HAMAP" id="MF_00213">
    <property type="entry name" value="HypA_HybF"/>
    <property type="match status" value="1"/>
</dbReference>
<dbReference type="PANTHER" id="PTHR34535">
    <property type="entry name" value="HYDROGENASE MATURATION FACTOR HYPA"/>
    <property type="match status" value="1"/>
</dbReference>
<evidence type="ECO:0000256" key="1">
    <source>
        <dbReference type="ARBA" id="ARBA00022596"/>
    </source>
</evidence>
<feature type="binding site" evidence="4">
    <location>
        <position position="74"/>
    </location>
    <ligand>
        <name>Zn(2+)</name>
        <dbReference type="ChEBI" id="CHEBI:29105"/>
    </ligand>
</feature>
<dbReference type="Proteomes" id="UP000643810">
    <property type="component" value="Unassembled WGS sequence"/>
</dbReference>
<dbReference type="Gene3D" id="3.30.2320.80">
    <property type="match status" value="1"/>
</dbReference>
<feature type="binding site" evidence="4">
    <location>
        <position position="93"/>
    </location>
    <ligand>
        <name>Zn(2+)</name>
        <dbReference type="ChEBI" id="CHEBI:29105"/>
    </ligand>
</feature>
<evidence type="ECO:0000313" key="5">
    <source>
        <dbReference type="EMBL" id="MBC5686939.1"/>
    </source>
</evidence>
<dbReference type="PANTHER" id="PTHR34535:SF3">
    <property type="entry name" value="HYDROGENASE MATURATION FACTOR HYPA"/>
    <property type="match status" value="1"/>
</dbReference>
<dbReference type="EMBL" id="JACOPG010000004">
    <property type="protein sequence ID" value="MBC5686939.1"/>
    <property type="molecule type" value="Genomic_DNA"/>
</dbReference>
<keyword evidence="2 4" id="KW-0479">Metal-binding</keyword>